<gene>
    <name evidence="1" type="ORF">WHI96_20030</name>
</gene>
<protein>
    <submittedName>
        <fullName evidence="1">Uncharacterized protein</fullName>
    </submittedName>
</protein>
<dbReference type="RefSeq" id="WP_345644884.1">
    <property type="nucleotide sequence ID" value="NZ_BAABLY010000027.1"/>
</dbReference>
<dbReference type="Proteomes" id="UP001464923">
    <property type="component" value="Unassembled WGS sequence"/>
</dbReference>
<name>A0ABV1JYQ1_9PSEU</name>
<reference evidence="1 2" key="1">
    <citation type="submission" date="2024-03" db="EMBL/GenBank/DDBJ databases">
        <title>Draft genome sequence of Pseudonocardia tropica JCM 19149.</title>
        <authorList>
            <person name="Butdee W."/>
            <person name="Duangmal K."/>
        </authorList>
    </citation>
    <scope>NUCLEOTIDE SEQUENCE [LARGE SCALE GENOMIC DNA]</scope>
    <source>
        <strain evidence="1 2">JCM 19149</strain>
    </source>
</reference>
<accession>A0ABV1JYQ1</accession>
<sequence length="104" mass="11030">MCAEIIEGKCSIDADHRRCQPETCEWAADWHEPVREAGQRAAADAGAVWAVVSTLGGVRVVGTTDHLGRAKSLLRTPEAKRHGITGAAAKGVVYIVRGSDGGFF</sequence>
<evidence type="ECO:0000313" key="1">
    <source>
        <dbReference type="EMBL" id="MEQ3541105.1"/>
    </source>
</evidence>
<organism evidence="1 2">
    <name type="scientific">Pseudonocardia tropica</name>
    <dbReference type="NCBI Taxonomy" id="681289"/>
    <lineage>
        <taxon>Bacteria</taxon>
        <taxon>Bacillati</taxon>
        <taxon>Actinomycetota</taxon>
        <taxon>Actinomycetes</taxon>
        <taxon>Pseudonocardiales</taxon>
        <taxon>Pseudonocardiaceae</taxon>
        <taxon>Pseudonocardia</taxon>
    </lineage>
</organism>
<evidence type="ECO:0000313" key="2">
    <source>
        <dbReference type="Proteomes" id="UP001464923"/>
    </source>
</evidence>
<keyword evidence="2" id="KW-1185">Reference proteome</keyword>
<proteinExistence type="predicted"/>
<comment type="caution">
    <text evidence="1">The sequence shown here is derived from an EMBL/GenBank/DDBJ whole genome shotgun (WGS) entry which is preliminary data.</text>
</comment>
<dbReference type="EMBL" id="JBEDNP010000012">
    <property type="protein sequence ID" value="MEQ3541105.1"/>
    <property type="molecule type" value="Genomic_DNA"/>
</dbReference>